<dbReference type="Proteomes" id="UP001497623">
    <property type="component" value="Unassembled WGS sequence"/>
</dbReference>
<proteinExistence type="predicted"/>
<accession>A0AAV2RPY8</accession>
<sequence>PLWPRSGSQYTAAAAAANMKFLRMYVCFLLSFWSHFIDGAAAADPNAMSIIREKRNKNFIRFGRNLVDYQDIDVTSKRSDYLPVSLIPIPRVGRGPVAAIGF</sequence>
<feature type="signal peptide" evidence="1">
    <location>
        <begin position="1"/>
        <end position="42"/>
    </location>
</feature>
<dbReference type="AlphaFoldDB" id="A0AAV2RPY8"/>
<evidence type="ECO:0000313" key="3">
    <source>
        <dbReference type="Proteomes" id="UP001497623"/>
    </source>
</evidence>
<protein>
    <submittedName>
        <fullName evidence="2">Uncharacterized protein</fullName>
    </submittedName>
</protein>
<comment type="caution">
    <text evidence="2">The sequence shown here is derived from an EMBL/GenBank/DDBJ whole genome shotgun (WGS) entry which is preliminary data.</text>
</comment>
<feature type="non-terminal residue" evidence="2">
    <location>
        <position position="1"/>
    </location>
</feature>
<keyword evidence="1" id="KW-0732">Signal</keyword>
<gene>
    <name evidence="2" type="ORF">MNOR_LOCUS26413</name>
</gene>
<keyword evidence="3" id="KW-1185">Reference proteome</keyword>
<evidence type="ECO:0000313" key="2">
    <source>
        <dbReference type="EMBL" id="CAL4130065.1"/>
    </source>
</evidence>
<feature type="chain" id="PRO_5043674144" evidence="1">
    <location>
        <begin position="43"/>
        <end position="102"/>
    </location>
</feature>
<dbReference type="EMBL" id="CAXKWB010026363">
    <property type="protein sequence ID" value="CAL4130065.1"/>
    <property type="molecule type" value="Genomic_DNA"/>
</dbReference>
<evidence type="ECO:0000256" key="1">
    <source>
        <dbReference type="SAM" id="SignalP"/>
    </source>
</evidence>
<reference evidence="2 3" key="1">
    <citation type="submission" date="2024-05" db="EMBL/GenBank/DDBJ databases">
        <authorList>
            <person name="Wallberg A."/>
        </authorList>
    </citation>
    <scope>NUCLEOTIDE SEQUENCE [LARGE SCALE GENOMIC DNA]</scope>
</reference>
<name>A0AAV2RPY8_MEGNR</name>
<organism evidence="2 3">
    <name type="scientific">Meganyctiphanes norvegica</name>
    <name type="common">Northern krill</name>
    <name type="synonym">Thysanopoda norvegica</name>
    <dbReference type="NCBI Taxonomy" id="48144"/>
    <lineage>
        <taxon>Eukaryota</taxon>
        <taxon>Metazoa</taxon>
        <taxon>Ecdysozoa</taxon>
        <taxon>Arthropoda</taxon>
        <taxon>Crustacea</taxon>
        <taxon>Multicrustacea</taxon>
        <taxon>Malacostraca</taxon>
        <taxon>Eumalacostraca</taxon>
        <taxon>Eucarida</taxon>
        <taxon>Euphausiacea</taxon>
        <taxon>Euphausiidae</taxon>
        <taxon>Meganyctiphanes</taxon>
    </lineage>
</organism>